<evidence type="ECO:0000313" key="4">
    <source>
        <dbReference type="Proteomes" id="UP000295164"/>
    </source>
</evidence>
<feature type="compositionally biased region" description="Basic and acidic residues" evidence="1">
    <location>
        <begin position="245"/>
        <end position="255"/>
    </location>
</feature>
<feature type="chain" id="PRO_5020659490" description="MORN repeat protein" evidence="2">
    <location>
        <begin position="19"/>
        <end position="255"/>
    </location>
</feature>
<feature type="region of interest" description="Disordered" evidence="1">
    <location>
        <begin position="211"/>
        <end position="255"/>
    </location>
</feature>
<dbReference type="RefSeq" id="WP_131852333.1">
    <property type="nucleotide sequence ID" value="NZ_SKFH01000017.1"/>
</dbReference>
<dbReference type="SUPFAM" id="SSF82185">
    <property type="entry name" value="Histone H3 K4-specific methyltransferase SET7/9 N-terminal domain"/>
    <property type="match status" value="1"/>
</dbReference>
<reference evidence="3 4" key="1">
    <citation type="submission" date="2019-03" db="EMBL/GenBank/DDBJ databases">
        <authorList>
            <person name="Kim M.K.M."/>
        </authorList>
    </citation>
    <scope>NUCLEOTIDE SEQUENCE [LARGE SCALE GENOMIC DNA]</scope>
    <source>
        <strain evidence="3 4">17J68-15</strain>
    </source>
</reference>
<feature type="signal peptide" evidence="2">
    <location>
        <begin position="1"/>
        <end position="18"/>
    </location>
</feature>
<gene>
    <name evidence="3" type="ORF">E0486_11555</name>
</gene>
<organism evidence="3 4">
    <name type="scientific">Flaviaesturariibacter aridisoli</name>
    <dbReference type="NCBI Taxonomy" id="2545761"/>
    <lineage>
        <taxon>Bacteria</taxon>
        <taxon>Pseudomonadati</taxon>
        <taxon>Bacteroidota</taxon>
        <taxon>Chitinophagia</taxon>
        <taxon>Chitinophagales</taxon>
        <taxon>Chitinophagaceae</taxon>
        <taxon>Flaviaestuariibacter</taxon>
    </lineage>
</organism>
<dbReference type="AlphaFoldDB" id="A0A4R4DY84"/>
<feature type="compositionally biased region" description="Basic and acidic residues" evidence="1">
    <location>
        <begin position="218"/>
        <end position="228"/>
    </location>
</feature>
<proteinExistence type="predicted"/>
<evidence type="ECO:0000256" key="1">
    <source>
        <dbReference type="SAM" id="MobiDB-lite"/>
    </source>
</evidence>
<protein>
    <recommendedName>
        <fullName evidence="5">MORN repeat protein</fullName>
    </recommendedName>
</protein>
<keyword evidence="2" id="KW-0732">Signal</keyword>
<name>A0A4R4DY84_9BACT</name>
<comment type="caution">
    <text evidence="3">The sequence shown here is derived from an EMBL/GenBank/DDBJ whole genome shotgun (WGS) entry which is preliminary data.</text>
</comment>
<accession>A0A4R4DY84</accession>
<keyword evidence="4" id="KW-1185">Reference proteome</keyword>
<evidence type="ECO:0008006" key="5">
    <source>
        <dbReference type="Google" id="ProtNLM"/>
    </source>
</evidence>
<dbReference type="Gene3D" id="2.20.110.10">
    <property type="entry name" value="Histone H3 K4-specific methyltransferase SET7/9 N-terminal domain"/>
    <property type="match status" value="1"/>
</dbReference>
<dbReference type="EMBL" id="SKFH01000017">
    <property type="protein sequence ID" value="TCZ70186.1"/>
    <property type="molecule type" value="Genomic_DNA"/>
</dbReference>
<sequence length="255" mass="29090">MFRWLLAFVLLAALPAAAQYKSFIIGVKGDTLNRVDKKGLQQGPWVVKQAAVRGERGYEEEGVFNDGYRNGVWRRYSLDGDLIALEQYRWGMKDGKQVYFDIEGKPLREEMWRAIDPKSPYDTVPVRDLQDPNKITGYRIVKVEPVAHKHGTWKFFNARDGRLEETQEWFMDRLKKEGESDADALLAPIVPASTHATDTMTVSANASVREATLSTRPDYNKPEKDKLKKPPAVVDFEKKHKGRKKYDVRTGETGG</sequence>
<dbReference type="Proteomes" id="UP000295164">
    <property type="component" value="Unassembled WGS sequence"/>
</dbReference>
<dbReference type="OrthoDB" id="649587at2"/>
<evidence type="ECO:0000256" key="2">
    <source>
        <dbReference type="SAM" id="SignalP"/>
    </source>
</evidence>
<evidence type="ECO:0000313" key="3">
    <source>
        <dbReference type="EMBL" id="TCZ70186.1"/>
    </source>
</evidence>